<protein>
    <recommendedName>
        <fullName evidence="4">Tetratricopeptide repeat protein</fullName>
    </recommendedName>
</protein>
<accession>A0A956SDX2</accession>
<feature type="region of interest" description="Disordered" evidence="1">
    <location>
        <begin position="249"/>
        <end position="269"/>
    </location>
</feature>
<reference evidence="2" key="1">
    <citation type="submission" date="2020-04" db="EMBL/GenBank/DDBJ databases">
        <authorList>
            <person name="Zhang T."/>
        </authorList>
    </citation>
    <scope>NUCLEOTIDE SEQUENCE</scope>
    <source>
        <strain evidence="2">HKST-UBA02</strain>
    </source>
</reference>
<evidence type="ECO:0000256" key="1">
    <source>
        <dbReference type="SAM" id="MobiDB-lite"/>
    </source>
</evidence>
<dbReference type="SUPFAM" id="SSF48452">
    <property type="entry name" value="TPR-like"/>
    <property type="match status" value="1"/>
</dbReference>
<organism evidence="2 3">
    <name type="scientific">Eiseniibacteriota bacterium</name>
    <dbReference type="NCBI Taxonomy" id="2212470"/>
    <lineage>
        <taxon>Bacteria</taxon>
        <taxon>Candidatus Eiseniibacteriota</taxon>
    </lineage>
</organism>
<dbReference type="Gene3D" id="1.25.40.10">
    <property type="entry name" value="Tetratricopeptide repeat domain"/>
    <property type="match status" value="1"/>
</dbReference>
<comment type="caution">
    <text evidence="2">The sequence shown here is derived from an EMBL/GenBank/DDBJ whole genome shotgun (WGS) entry which is preliminary data.</text>
</comment>
<proteinExistence type="predicted"/>
<sequence length="479" mass="53410">MTRSAAPAPRAGLWDVLPLLVSILVLAAFGPGCASRSQDLSLVREALYHGDVENALSEYDKVGGKDSDLLHLLEKGYLLHVAGRWEESNEVWQHAEERAEDLYTRSITREAAALLTSDNTLPYRGQPFELQMIQYYRALNYLELGSLDDALVEARKANYLADQVYAKEEDEDDEEGKLGPTQHPNAFLDYFTGLLYARAGEWNDAVVSFRDAYEGYGEANVRYGVGVPQTLSRDLYRALVRTGQSDEAARIAKAHPEASPGSEGSRGSDGATRRIVVFFESGFVPHRESVDITLPIFDDKGNSSAWLYVDRYGPQIYSYSSNADLDHVLRFAFPRLEAVPSPVAHCELEVSTQGSRSASPVLDLRAIAEDDFNQRLPRILLKTVARALVKETQRKAAKKENEVLGWVINAINVATEQADTRSWIFLPGRIDVIDVDVPVGVNTLKGRFVDKFGQTVDEWTLDMSESNSDMEILSLRTFH</sequence>
<dbReference type="Proteomes" id="UP000739538">
    <property type="component" value="Unassembled WGS sequence"/>
</dbReference>
<dbReference type="AlphaFoldDB" id="A0A956SDX2"/>
<evidence type="ECO:0000313" key="3">
    <source>
        <dbReference type="Proteomes" id="UP000739538"/>
    </source>
</evidence>
<evidence type="ECO:0000313" key="2">
    <source>
        <dbReference type="EMBL" id="MCA9754748.1"/>
    </source>
</evidence>
<dbReference type="EMBL" id="JAGQHS010000008">
    <property type="protein sequence ID" value="MCA9754748.1"/>
    <property type="molecule type" value="Genomic_DNA"/>
</dbReference>
<name>A0A956SDX2_UNCEI</name>
<evidence type="ECO:0008006" key="4">
    <source>
        <dbReference type="Google" id="ProtNLM"/>
    </source>
</evidence>
<gene>
    <name evidence="2" type="ORF">KDA27_03025</name>
</gene>
<dbReference type="InterPro" id="IPR011990">
    <property type="entry name" value="TPR-like_helical_dom_sf"/>
</dbReference>
<reference evidence="2" key="2">
    <citation type="journal article" date="2021" name="Microbiome">
        <title>Successional dynamics and alternative stable states in a saline activated sludge microbial community over 9 years.</title>
        <authorList>
            <person name="Wang Y."/>
            <person name="Ye J."/>
            <person name="Ju F."/>
            <person name="Liu L."/>
            <person name="Boyd J.A."/>
            <person name="Deng Y."/>
            <person name="Parks D.H."/>
            <person name="Jiang X."/>
            <person name="Yin X."/>
            <person name="Woodcroft B.J."/>
            <person name="Tyson G.W."/>
            <person name="Hugenholtz P."/>
            <person name="Polz M.F."/>
            <person name="Zhang T."/>
        </authorList>
    </citation>
    <scope>NUCLEOTIDE SEQUENCE</scope>
    <source>
        <strain evidence="2">HKST-UBA02</strain>
    </source>
</reference>